<evidence type="ECO:0000313" key="6">
    <source>
        <dbReference type="EMBL" id="KAL3781056.1"/>
    </source>
</evidence>
<dbReference type="Pfam" id="PF00246">
    <property type="entry name" value="Peptidase_M14"/>
    <property type="match status" value="1"/>
</dbReference>
<evidence type="ECO:0000256" key="2">
    <source>
        <dbReference type="ARBA" id="ARBA00005988"/>
    </source>
</evidence>
<evidence type="ECO:0000256" key="4">
    <source>
        <dbReference type="SAM" id="MobiDB-lite"/>
    </source>
</evidence>
<organism evidence="6 7">
    <name type="scientific">Stephanodiscus triporus</name>
    <dbReference type="NCBI Taxonomy" id="2934178"/>
    <lineage>
        <taxon>Eukaryota</taxon>
        <taxon>Sar</taxon>
        <taxon>Stramenopiles</taxon>
        <taxon>Ochrophyta</taxon>
        <taxon>Bacillariophyta</taxon>
        <taxon>Coscinodiscophyceae</taxon>
        <taxon>Thalassiosirophycidae</taxon>
        <taxon>Stephanodiscales</taxon>
        <taxon>Stephanodiscaceae</taxon>
        <taxon>Stephanodiscus</taxon>
    </lineage>
</organism>
<dbReference type="PANTHER" id="PTHR11705">
    <property type="entry name" value="PROTEASE FAMILY M14 CARBOXYPEPTIDASE A,B"/>
    <property type="match status" value="1"/>
</dbReference>
<feature type="active site" description="Proton donor/acceptor" evidence="3">
    <location>
        <position position="384"/>
    </location>
</feature>
<dbReference type="Proteomes" id="UP001530315">
    <property type="component" value="Unassembled WGS sequence"/>
</dbReference>
<gene>
    <name evidence="6" type="ORF">ACHAW5_002432</name>
</gene>
<sequence length="542" mass="60752">MMEEEGDLYYHDDDRYDDDDDDDEAHYEGEIMDDPAAAEDDYVERVEVEDQEELLITVHSTSTQDDRRECSVLLPVDYNSKFKPGTGYAGFPGYECYRTVEGTRRTVDDLLAEYPSLTSKYVLADYQTVEKGQRLQVFKITNKNKVASAMGKGKMFVVGSIHARELSTGETMMRFAEYLLQRYKIDPDVTWIVDSNPDGRNYLETGGDKTLWKKNRNKGTCASELYGVDPNRNFPFKWGQCITTADNRCSSSTDCSSVVYRGPAATSEMETEAILNYAKSIFPDQQRKGNVAVSENLMNVPFAEDSEGIFIDVHSHGRYIGWPWGFANQRTPNNAALGALGRKFASYGNYSLWAPEMPNRKYGFDGSTIDTMYGLLGVASFFFEIGTSFYQTCDTLPDVINEVFPMLLHAAKVAKMPYKNGRGPDILCTTITYTQKSDGKYIVAEIQVSDGARTKHADDSGIMFPTGRQTIKAVEIYVNCHPLYSVTSCQPRVRRVLTSAGTSTTVTMQFKAPNKIFNVMYIRAIDSEQYAGPITASKFVGG</sequence>
<evidence type="ECO:0000256" key="3">
    <source>
        <dbReference type="PROSITE-ProRule" id="PRU01379"/>
    </source>
</evidence>
<dbReference type="EMBL" id="JALLAZ020001085">
    <property type="protein sequence ID" value="KAL3781056.1"/>
    <property type="molecule type" value="Genomic_DNA"/>
</dbReference>
<dbReference type="SUPFAM" id="SSF53187">
    <property type="entry name" value="Zn-dependent exopeptidases"/>
    <property type="match status" value="1"/>
</dbReference>
<dbReference type="PANTHER" id="PTHR11705:SF119">
    <property type="entry name" value="OS02G0119300 PROTEIN"/>
    <property type="match status" value="1"/>
</dbReference>
<evidence type="ECO:0000259" key="5">
    <source>
        <dbReference type="PROSITE" id="PS52035"/>
    </source>
</evidence>
<keyword evidence="7" id="KW-1185">Reference proteome</keyword>
<accession>A0ABD3P149</accession>
<evidence type="ECO:0000256" key="1">
    <source>
        <dbReference type="ARBA" id="ARBA00001947"/>
    </source>
</evidence>
<protein>
    <recommendedName>
        <fullName evidence="5">Peptidase M14 domain-containing protein</fullName>
    </recommendedName>
</protein>
<comment type="cofactor">
    <cofactor evidence="1">
        <name>Zn(2+)</name>
        <dbReference type="ChEBI" id="CHEBI:29105"/>
    </cofactor>
</comment>
<dbReference type="Gene3D" id="3.40.630.10">
    <property type="entry name" value="Zn peptidases"/>
    <property type="match status" value="1"/>
</dbReference>
<feature type="compositionally biased region" description="Acidic residues" evidence="4">
    <location>
        <begin position="15"/>
        <end position="37"/>
    </location>
</feature>
<proteinExistence type="inferred from homology"/>
<dbReference type="PROSITE" id="PS52035">
    <property type="entry name" value="PEPTIDASE_M14"/>
    <property type="match status" value="1"/>
</dbReference>
<evidence type="ECO:0000313" key="7">
    <source>
        <dbReference type="Proteomes" id="UP001530315"/>
    </source>
</evidence>
<dbReference type="AlphaFoldDB" id="A0ABD3P149"/>
<feature type="region of interest" description="Disordered" evidence="4">
    <location>
        <begin position="1"/>
        <end position="37"/>
    </location>
</feature>
<dbReference type="InterPro" id="IPR000834">
    <property type="entry name" value="Peptidase_M14"/>
</dbReference>
<comment type="similarity">
    <text evidence="2 3">Belongs to the peptidase M14 family.</text>
</comment>
<reference evidence="6 7" key="1">
    <citation type="submission" date="2024-10" db="EMBL/GenBank/DDBJ databases">
        <title>Updated reference genomes for cyclostephanoid diatoms.</title>
        <authorList>
            <person name="Roberts W.R."/>
            <person name="Alverson A.J."/>
        </authorList>
    </citation>
    <scope>NUCLEOTIDE SEQUENCE [LARGE SCALE GENOMIC DNA]</scope>
    <source>
        <strain evidence="6 7">AJA276-08</strain>
    </source>
</reference>
<feature type="domain" description="Peptidase M14" evidence="5">
    <location>
        <begin position="96"/>
        <end position="414"/>
    </location>
</feature>
<dbReference type="SMART" id="SM00631">
    <property type="entry name" value="Zn_pept"/>
    <property type="match status" value="1"/>
</dbReference>
<comment type="caution">
    <text evidence="6">The sequence shown here is derived from an EMBL/GenBank/DDBJ whole genome shotgun (WGS) entry which is preliminary data.</text>
</comment>
<name>A0ABD3P149_9STRA</name>